<evidence type="ECO:0000256" key="1">
    <source>
        <dbReference type="ARBA" id="ARBA00022612"/>
    </source>
</evidence>
<dbReference type="AlphaFoldDB" id="A0A6V8P9U8"/>
<dbReference type="PANTHER" id="PTHR41328:SF2">
    <property type="entry name" value="TERMINASE SMALL SUBUNIT"/>
    <property type="match status" value="1"/>
</dbReference>
<organism evidence="3 4">
    <name type="scientific">Candidatus Hakubella thermalkaliphila</name>
    <dbReference type="NCBI Taxonomy" id="2754717"/>
    <lineage>
        <taxon>Bacteria</taxon>
        <taxon>Bacillati</taxon>
        <taxon>Actinomycetota</taxon>
        <taxon>Actinomycetota incertae sedis</taxon>
        <taxon>Candidatus Hakubellales</taxon>
        <taxon>Candidatus Hakubellaceae</taxon>
        <taxon>Candidatus Hakubella</taxon>
    </lineage>
</organism>
<comment type="caution">
    <text evidence="3">The sequence shown here is derived from an EMBL/GenBank/DDBJ whole genome shotgun (WGS) entry which is preliminary data.</text>
</comment>
<protein>
    <submittedName>
        <fullName evidence="3">Phage terminase small subunit</fullName>
    </submittedName>
</protein>
<dbReference type="InterPro" id="IPR038713">
    <property type="entry name" value="Terminase_Gp1_N_sf"/>
</dbReference>
<dbReference type="PANTHER" id="PTHR41328">
    <property type="entry name" value="TERMINASE SMALL SUBUNIT-RELATED"/>
    <property type="match status" value="1"/>
</dbReference>
<dbReference type="InterPro" id="IPR052404">
    <property type="entry name" value="SPP1-like_terminase"/>
</dbReference>
<reference evidence="3 4" key="1">
    <citation type="journal article" date="2020" name="Front. Microbiol.">
        <title>Single-cell genomics of novel Actinobacteria with the Wood-Ljungdahl pathway discovered in a serpentinizing system.</title>
        <authorList>
            <person name="Merino N."/>
            <person name="Kawai M."/>
            <person name="Boyd E.S."/>
            <person name="Colman D.R."/>
            <person name="McGlynn S.E."/>
            <person name="Nealson K.H."/>
            <person name="Kurokawa K."/>
            <person name="Hongoh Y."/>
        </authorList>
    </citation>
    <scope>NUCLEOTIDE SEQUENCE [LARGE SCALE GENOMIC DNA]</scope>
    <source>
        <strain evidence="3 4">S33</strain>
    </source>
</reference>
<dbReference type="InterPro" id="IPR005335">
    <property type="entry name" value="Terminase_ssu"/>
</dbReference>
<name>A0A6V8P9U8_9ACTN</name>
<dbReference type="Gene3D" id="1.10.10.1400">
    <property type="entry name" value="Terminase, small subunit, N-terminal DNA-binding domain, HTH motif"/>
    <property type="match status" value="1"/>
</dbReference>
<keyword evidence="4" id="KW-1185">Reference proteome</keyword>
<dbReference type="Pfam" id="PF03592">
    <property type="entry name" value="Terminase_2"/>
    <property type="match status" value="1"/>
</dbReference>
<evidence type="ECO:0000256" key="2">
    <source>
        <dbReference type="ARBA" id="ARBA00023219"/>
    </source>
</evidence>
<keyword evidence="1" id="KW-1188">Viral release from host cell</keyword>
<dbReference type="RefSeq" id="WP_176234184.1">
    <property type="nucleotide sequence ID" value="NZ_BLRY01000592.1"/>
</dbReference>
<proteinExistence type="predicted"/>
<evidence type="ECO:0000313" key="3">
    <source>
        <dbReference type="EMBL" id="GFP29038.1"/>
    </source>
</evidence>
<gene>
    <name evidence="3" type="ORF">HKBW3S33_02454</name>
</gene>
<sequence>MEVAVKAEVLTPQQNELMPTGEGLTPRQKKFCDEYLLDYNGTRAYLAAYNTESESMAGGEAYTLLSMPKIVKYLQSYLNSIQINHQILRERVLQELSRVAFSNIFDYMEVVKDKRGKQVVQAADLTVLTPEQRSAIQSIRVSARNGDIT</sequence>
<accession>A0A6V8P9U8</accession>
<feature type="non-terminal residue" evidence="3">
    <location>
        <position position="149"/>
    </location>
</feature>
<keyword evidence="2" id="KW-0231">Viral genome packaging</keyword>
<dbReference type="EMBL" id="BLRY01000592">
    <property type="protein sequence ID" value="GFP29038.1"/>
    <property type="molecule type" value="Genomic_DNA"/>
</dbReference>
<dbReference type="GO" id="GO:0051276">
    <property type="term" value="P:chromosome organization"/>
    <property type="evidence" value="ECO:0007669"/>
    <property type="project" value="InterPro"/>
</dbReference>
<dbReference type="Proteomes" id="UP000591948">
    <property type="component" value="Unassembled WGS sequence"/>
</dbReference>
<evidence type="ECO:0000313" key="4">
    <source>
        <dbReference type="Proteomes" id="UP000591948"/>
    </source>
</evidence>